<feature type="compositionally biased region" description="Basic residues" evidence="3">
    <location>
        <begin position="1"/>
        <end position="10"/>
    </location>
</feature>
<dbReference type="InterPro" id="IPR000467">
    <property type="entry name" value="G_patch_dom"/>
</dbReference>
<protein>
    <recommendedName>
        <fullName evidence="4">G-patch domain-containing protein</fullName>
    </recommendedName>
</protein>
<dbReference type="InterPro" id="IPR022783">
    <property type="entry name" value="GCFC_dom"/>
</dbReference>
<dbReference type="Pfam" id="PF01585">
    <property type="entry name" value="G-patch"/>
    <property type="match status" value="1"/>
</dbReference>
<dbReference type="Pfam" id="PF07842">
    <property type="entry name" value="GCFC"/>
    <property type="match status" value="1"/>
</dbReference>
<keyword evidence="2" id="KW-0175">Coiled coil</keyword>
<evidence type="ECO:0000259" key="4">
    <source>
        <dbReference type="PROSITE" id="PS50174"/>
    </source>
</evidence>
<dbReference type="GO" id="GO:0071008">
    <property type="term" value="C:U2-type post-mRNA release spliceosomal complex"/>
    <property type="evidence" value="ECO:0007669"/>
    <property type="project" value="TreeGrafter"/>
</dbReference>
<feature type="domain" description="G-patch" evidence="4">
    <location>
        <begin position="33"/>
        <end position="78"/>
    </location>
</feature>
<dbReference type="PANTHER" id="PTHR23329">
    <property type="entry name" value="TUFTELIN-INTERACTING PROTEIN 11-RELATED"/>
    <property type="match status" value="1"/>
</dbReference>
<dbReference type="GO" id="GO:0000390">
    <property type="term" value="P:spliceosomal complex disassembly"/>
    <property type="evidence" value="ECO:0007669"/>
    <property type="project" value="InterPro"/>
</dbReference>
<dbReference type="GO" id="GO:0003676">
    <property type="term" value="F:nucleic acid binding"/>
    <property type="evidence" value="ECO:0007669"/>
    <property type="project" value="InterPro"/>
</dbReference>
<sequence>MERSFLKRKAAISESGSRKSAKTTDNGPGGEKKMSFAERMMAKMNYTGGGLGKSGEGIVEPVQVQMRQRGVGLGQVREKTAQAKAEEKRAAEARGEKYEDSSEEEREARRRRQKARKSGMGSGTSTPGGTAKRKTKYTTVADIEAAAPGLEIPQNLITSIIDATGQGTRLLTSAAGIMTPGGSMLSTDTEAEKIAKRERLELEAYMESWNGVQDRKNYLDIQEEQLRQDIDAQEEEVRNLQDVVSAVERLKHIDLADSSDTAWEKTVRQLEVLQLDHQAQIALYHLSDAAVAAIYPLLKEAIQNWEPLSHPAELVSHILRIRSILGIRDNSDITLHNGINDPEFSSARRHKSTTAYETLIYTLWLPKLRTTITNEWDVHDPTPLITLVDAWRDVLPSFVYHNVIDQLIVQKLSSAVAAWKPRTAHHDRASKLHRHRQSSQHLPHIWVFPWLPYLSSQHIDPKSATGLLADVKRKFRLAIDSWDIGAGVILPGLAEWRQLFGTTFNETIMPHLVRRLAAHLASTFEVAPDDQNIAPLEHVLAWKEFLSPRILGQLLVAEFFPKWHAVLYQWLTFAAANFVEIGNWFSWWQSVFPDELNAVPAVAAEWERGLATINLALDLGDRVATDLPPPTAGPARPIADTTTTPAKVPLSAKTKPAVEATFKDVVEEWCTEHSLLLMPLREAHAATGFPLFRITASATGRGGVVVYFKGDVLWAQNRRDRALFEPVELGEGLVERVEGR</sequence>
<evidence type="ECO:0000313" key="5">
    <source>
        <dbReference type="EMBL" id="TKA53025.1"/>
    </source>
</evidence>
<dbReference type="STRING" id="331657.A0A4U0VW12"/>
<feature type="region of interest" description="Disordered" evidence="3">
    <location>
        <begin position="70"/>
        <end position="136"/>
    </location>
</feature>
<evidence type="ECO:0000256" key="1">
    <source>
        <dbReference type="ARBA" id="ARBA00010900"/>
    </source>
</evidence>
<accession>A0A4U0VW12</accession>
<dbReference type="AlphaFoldDB" id="A0A4U0VW12"/>
<comment type="caution">
    <text evidence="5">The sequence shown here is derived from an EMBL/GenBank/DDBJ whole genome shotgun (WGS) entry which is preliminary data.</text>
</comment>
<dbReference type="PANTHER" id="PTHR23329:SF1">
    <property type="entry name" value="TUFTELIN-INTERACTING PROTEIN 11"/>
    <property type="match status" value="1"/>
</dbReference>
<reference evidence="5 6" key="1">
    <citation type="submission" date="2017-03" db="EMBL/GenBank/DDBJ databases">
        <title>Genomes of endolithic fungi from Antarctica.</title>
        <authorList>
            <person name="Coleine C."/>
            <person name="Masonjones S."/>
            <person name="Stajich J.E."/>
        </authorList>
    </citation>
    <scope>NUCLEOTIDE SEQUENCE [LARGE SCALE GENOMIC DNA]</scope>
    <source>
        <strain evidence="5 6">CCFEE 5187</strain>
    </source>
</reference>
<dbReference type="SMART" id="SM00443">
    <property type="entry name" value="G_patch"/>
    <property type="match status" value="1"/>
</dbReference>
<dbReference type="PROSITE" id="PS50174">
    <property type="entry name" value="G_PATCH"/>
    <property type="match status" value="1"/>
</dbReference>
<dbReference type="OrthoDB" id="4822at2759"/>
<evidence type="ECO:0000256" key="3">
    <source>
        <dbReference type="SAM" id="MobiDB-lite"/>
    </source>
</evidence>
<feature type="region of interest" description="Disordered" evidence="3">
    <location>
        <begin position="1"/>
        <end position="38"/>
    </location>
</feature>
<dbReference type="Proteomes" id="UP000308768">
    <property type="component" value="Unassembled WGS sequence"/>
</dbReference>
<comment type="similarity">
    <text evidence="1">Belongs to the TFP11/STIP family.</text>
</comment>
<dbReference type="EMBL" id="NAJN01002410">
    <property type="protein sequence ID" value="TKA53025.1"/>
    <property type="molecule type" value="Genomic_DNA"/>
</dbReference>
<keyword evidence="6" id="KW-1185">Reference proteome</keyword>
<organism evidence="5 6">
    <name type="scientific">Cryomyces minteri</name>
    <dbReference type="NCBI Taxonomy" id="331657"/>
    <lineage>
        <taxon>Eukaryota</taxon>
        <taxon>Fungi</taxon>
        <taxon>Dikarya</taxon>
        <taxon>Ascomycota</taxon>
        <taxon>Pezizomycotina</taxon>
        <taxon>Dothideomycetes</taxon>
        <taxon>Dothideomycetes incertae sedis</taxon>
        <taxon>Cryomyces</taxon>
    </lineage>
</organism>
<dbReference type="InterPro" id="IPR045211">
    <property type="entry name" value="TFP11/STIP/Ntr1"/>
</dbReference>
<evidence type="ECO:0000256" key="2">
    <source>
        <dbReference type="SAM" id="Coils"/>
    </source>
</evidence>
<name>A0A4U0VW12_9PEZI</name>
<proteinExistence type="inferred from homology"/>
<feature type="coiled-coil region" evidence="2">
    <location>
        <begin position="216"/>
        <end position="250"/>
    </location>
</feature>
<feature type="compositionally biased region" description="Basic and acidic residues" evidence="3">
    <location>
        <begin position="76"/>
        <end position="100"/>
    </location>
</feature>
<gene>
    <name evidence="5" type="ORF">B0A49_13538</name>
</gene>
<evidence type="ECO:0000313" key="6">
    <source>
        <dbReference type="Proteomes" id="UP000308768"/>
    </source>
</evidence>